<comment type="caution">
    <text evidence="2">The sequence shown here is derived from an EMBL/GenBank/DDBJ whole genome shotgun (WGS) entry which is preliminary data.</text>
</comment>
<keyword evidence="1" id="KW-0472">Membrane</keyword>
<dbReference type="EMBL" id="JAASQL010000001">
    <property type="protein sequence ID" value="NIJ44504.1"/>
    <property type="molecule type" value="Genomic_DNA"/>
</dbReference>
<protein>
    <submittedName>
        <fullName evidence="2">Uncharacterized protein YneF (UPF0154 family)</fullName>
    </submittedName>
</protein>
<feature type="transmembrane region" description="Helical" evidence="1">
    <location>
        <begin position="46"/>
        <end position="63"/>
    </location>
</feature>
<keyword evidence="1" id="KW-1133">Transmembrane helix</keyword>
<accession>A0ABX0U6P0</accession>
<reference evidence="2 3" key="1">
    <citation type="submission" date="2020-03" db="EMBL/GenBank/DDBJ databases">
        <title>Genomic Encyclopedia of Type Strains, Phase IV (KMG-IV): sequencing the most valuable type-strain genomes for metagenomic binning, comparative biology and taxonomic classification.</title>
        <authorList>
            <person name="Goeker M."/>
        </authorList>
    </citation>
    <scope>NUCLEOTIDE SEQUENCE [LARGE SCALE GENOMIC DNA]</scope>
    <source>
        <strain evidence="2 3">DSM 101599</strain>
    </source>
</reference>
<evidence type="ECO:0000313" key="2">
    <source>
        <dbReference type="EMBL" id="NIJ44504.1"/>
    </source>
</evidence>
<gene>
    <name evidence="2" type="ORF">FHR24_000943</name>
</gene>
<dbReference type="Proteomes" id="UP000745859">
    <property type="component" value="Unassembled WGS sequence"/>
</dbReference>
<organism evidence="2 3">
    <name type="scientific">Wenyingzhuangia heitensis</name>
    <dbReference type="NCBI Taxonomy" id="1487859"/>
    <lineage>
        <taxon>Bacteria</taxon>
        <taxon>Pseudomonadati</taxon>
        <taxon>Bacteroidota</taxon>
        <taxon>Flavobacteriia</taxon>
        <taxon>Flavobacteriales</taxon>
        <taxon>Flavobacteriaceae</taxon>
        <taxon>Wenyingzhuangia</taxon>
    </lineage>
</organism>
<dbReference type="RefSeq" id="WP_167184611.1">
    <property type="nucleotide sequence ID" value="NZ_JAASQL010000001.1"/>
</dbReference>
<evidence type="ECO:0000256" key="1">
    <source>
        <dbReference type="SAM" id="Phobius"/>
    </source>
</evidence>
<name>A0ABX0U6P0_9FLAO</name>
<keyword evidence="3" id="KW-1185">Reference proteome</keyword>
<keyword evidence="1" id="KW-0812">Transmembrane</keyword>
<feature type="transmembrane region" description="Helical" evidence="1">
    <location>
        <begin position="7"/>
        <end position="26"/>
    </location>
</feature>
<sequence length="137" mass="15506">MEQKLKTIKIIHLAIVLGVSVGYYVLGHITSLDQITKLPHITKDSIIYAIIPLAAVIISSVLFRIKLQKIDNSLSFEEKLEPYQAASVMRWAILEGAAFFLIILKPTFITLGIILIVYILLLRPIESKIKRDLKHID</sequence>
<proteinExistence type="predicted"/>
<evidence type="ECO:0000313" key="3">
    <source>
        <dbReference type="Proteomes" id="UP000745859"/>
    </source>
</evidence>
<feature type="transmembrane region" description="Helical" evidence="1">
    <location>
        <begin position="108"/>
        <end position="125"/>
    </location>
</feature>